<proteinExistence type="predicted"/>
<accession>A0A6N9USL4</accession>
<evidence type="ECO:0000313" key="1">
    <source>
        <dbReference type="EMBL" id="NEB19243.1"/>
    </source>
</evidence>
<dbReference type="Proteomes" id="UP000469545">
    <property type="component" value="Unassembled WGS sequence"/>
</dbReference>
<organism evidence="1 2">
    <name type="scientific">Streptomyces coelicoflavus</name>
    <dbReference type="NCBI Taxonomy" id="285562"/>
    <lineage>
        <taxon>Bacteria</taxon>
        <taxon>Bacillati</taxon>
        <taxon>Actinomycetota</taxon>
        <taxon>Actinomycetes</taxon>
        <taxon>Kitasatosporales</taxon>
        <taxon>Streptomycetaceae</taxon>
        <taxon>Streptomyces</taxon>
    </lineage>
</organism>
<gene>
    <name evidence="1" type="ORF">G3I46_22530</name>
</gene>
<dbReference type="AlphaFoldDB" id="A0A6N9USL4"/>
<evidence type="ECO:0000313" key="2">
    <source>
        <dbReference type="Proteomes" id="UP000469545"/>
    </source>
</evidence>
<keyword evidence="2" id="KW-1185">Reference proteome</keyword>
<comment type="caution">
    <text evidence="1">The sequence shown here is derived from an EMBL/GenBank/DDBJ whole genome shotgun (WGS) entry which is preliminary data.</text>
</comment>
<protein>
    <submittedName>
        <fullName evidence="1">Uncharacterized protein</fullName>
    </submittedName>
</protein>
<reference evidence="1 2" key="1">
    <citation type="submission" date="2020-01" db="EMBL/GenBank/DDBJ databases">
        <title>Insect and environment-associated Actinomycetes.</title>
        <authorList>
            <person name="Currrie C."/>
            <person name="Chevrette M."/>
            <person name="Carlson C."/>
            <person name="Stubbendieck R."/>
            <person name="Wendt-Pienkowski E."/>
        </authorList>
    </citation>
    <scope>NUCLEOTIDE SEQUENCE [LARGE SCALE GENOMIC DNA]</scope>
    <source>
        <strain evidence="1 2">SID14172</strain>
    </source>
</reference>
<dbReference type="EMBL" id="JAAGMB010000499">
    <property type="protein sequence ID" value="NEB19243.1"/>
    <property type="molecule type" value="Genomic_DNA"/>
</dbReference>
<name>A0A6N9USL4_9ACTN</name>
<sequence>MPAATLSAMGDYFQTIVDLDAGADEAAPLADRAVGWLVAEGIVLAERTGCVLGEPLGHPPGLNWHRAVAEEDTDWKPSDGLAVEVGRTVFDGGQGEPEAVTCPRCAATTSLVTDGWEPIDEIWRPFGGAMDEWQRTGSAQVACPACAEPVPLPEWRWADDYFAFAHLGFTFWNWPEFTPDFQSRFSRALGGHRTRLVWGKL</sequence>